<dbReference type="InterPro" id="IPR005119">
    <property type="entry name" value="LysR_subst-bd"/>
</dbReference>
<dbReference type="KEGG" id="esj:SJ05684_c03710"/>
<dbReference type="eggNOG" id="COG0583">
    <property type="taxonomic scope" value="Bacteria"/>
</dbReference>
<dbReference type="InterPro" id="IPR036390">
    <property type="entry name" value="WH_DNA-bd_sf"/>
</dbReference>
<organism evidence="6 7">
    <name type="scientific">Sinorhizobium sojae CCBAU 05684</name>
    <dbReference type="NCBI Taxonomy" id="716928"/>
    <lineage>
        <taxon>Bacteria</taxon>
        <taxon>Pseudomonadati</taxon>
        <taxon>Pseudomonadota</taxon>
        <taxon>Alphaproteobacteria</taxon>
        <taxon>Hyphomicrobiales</taxon>
        <taxon>Rhizobiaceae</taxon>
        <taxon>Sinorhizobium/Ensifer group</taxon>
        <taxon>Sinorhizobium</taxon>
    </lineage>
</organism>
<keyword evidence="4" id="KW-0804">Transcription</keyword>
<evidence type="ECO:0000259" key="5">
    <source>
        <dbReference type="PROSITE" id="PS50931"/>
    </source>
</evidence>
<dbReference type="GO" id="GO:0003700">
    <property type="term" value="F:DNA-binding transcription factor activity"/>
    <property type="evidence" value="ECO:0007669"/>
    <property type="project" value="InterPro"/>
</dbReference>
<evidence type="ECO:0000256" key="3">
    <source>
        <dbReference type="ARBA" id="ARBA00023125"/>
    </source>
</evidence>
<dbReference type="Pfam" id="PF03466">
    <property type="entry name" value="LysR_substrate"/>
    <property type="match status" value="1"/>
</dbReference>
<dbReference type="PROSITE" id="PS50931">
    <property type="entry name" value="HTH_LYSR"/>
    <property type="match status" value="1"/>
</dbReference>
<dbReference type="PRINTS" id="PR00039">
    <property type="entry name" value="HTHLYSR"/>
</dbReference>
<accession>A0A249P807</accession>
<evidence type="ECO:0000256" key="4">
    <source>
        <dbReference type="ARBA" id="ARBA00023163"/>
    </source>
</evidence>
<dbReference type="InterPro" id="IPR050176">
    <property type="entry name" value="LTTR"/>
</dbReference>
<gene>
    <name evidence="6" type="ORF">SJ05684_c03710</name>
</gene>
<comment type="similarity">
    <text evidence="1">Belongs to the LysR transcriptional regulatory family.</text>
</comment>
<dbReference type="Gene3D" id="1.10.10.10">
    <property type="entry name" value="Winged helix-like DNA-binding domain superfamily/Winged helix DNA-binding domain"/>
    <property type="match status" value="1"/>
</dbReference>
<evidence type="ECO:0000256" key="2">
    <source>
        <dbReference type="ARBA" id="ARBA00023015"/>
    </source>
</evidence>
<feature type="domain" description="HTH lysR-type" evidence="5">
    <location>
        <begin position="17"/>
        <end position="74"/>
    </location>
</feature>
<dbReference type="SUPFAM" id="SSF46785">
    <property type="entry name" value="Winged helix' DNA-binding domain"/>
    <property type="match status" value="1"/>
</dbReference>
<name>A0A249P807_9HYPH</name>
<dbReference type="EMBL" id="CP023067">
    <property type="protein sequence ID" value="ASY61837.1"/>
    <property type="molecule type" value="Genomic_DNA"/>
</dbReference>
<dbReference type="GO" id="GO:0003677">
    <property type="term" value="F:DNA binding"/>
    <property type="evidence" value="ECO:0007669"/>
    <property type="project" value="UniProtKB-KW"/>
</dbReference>
<dbReference type="AlphaFoldDB" id="A0A249P807"/>
<protein>
    <submittedName>
        <fullName evidence="6">Transcriptional regulator, LysR family</fullName>
    </submittedName>
</protein>
<dbReference type="PANTHER" id="PTHR30579:SF7">
    <property type="entry name" value="HTH-TYPE TRANSCRIPTIONAL REGULATOR LRHA-RELATED"/>
    <property type="match status" value="1"/>
</dbReference>
<dbReference type="Proteomes" id="UP000217211">
    <property type="component" value="Chromosome"/>
</dbReference>
<evidence type="ECO:0000256" key="1">
    <source>
        <dbReference type="ARBA" id="ARBA00009437"/>
    </source>
</evidence>
<dbReference type="InterPro" id="IPR000847">
    <property type="entry name" value="LysR_HTH_N"/>
</dbReference>
<dbReference type="Gene3D" id="3.40.190.10">
    <property type="entry name" value="Periplasmic binding protein-like II"/>
    <property type="match status" value="2"/>
</dbReference>
<proteinExistence type="inferred from homology"/>
<evidence type="ECO:0000313" key="7">
    <source>
        <dbReference type="Proteomes" id="UP000217211"/>
    </source>
</evidence>
<sequence>MIFIKHSYGYSAMSAPLDIDQLHTFVAIADTGSFTKAAERVFKTQSAVSMQMRRLEERIGKPLFMKDGRGNRLTVEGDRLLNFARRMIRLNNEAIASFDDNRLEGTLRIGTPDDYADRYMPEIIVRFAKTHPNVELYIVCEPSADLAEKMAKGDLDIALVTHNPRARASDVVRTEPLCWVSSINHPLPENAPIPLAVGRRDCLWRQAACAALDATGREYQILFTSWSSTVVAAAVLAGMAVSVLPESALRPGMKVLTLADGFPALAPVQIGIMKRPGLSPSLSNAITNHITACLDNITPIAVNDDLDGDIKGYPRYPRLRQSHMLPGW</sequence>
<dbReference type="SUPFAM" id="SSF53850">
    <property type="entry name" value="Periplasmic binding protein-like II"/>
    <property type="match status" value="1"/>
</dbReference>
<reference evidence="6 7" key="1">
    <citation type="submission" date="2017-08" db="EMBL/GenBank/DDBJ databases">
        <title>Multipartite genome sequences of Sinorhizobium species nodulating soybeans.</title>
        <authorList>
            <person name="Tian C.F."/>
        </authorList>
    </citation>
    <scope>NUCLEOTIDE SEQUENCE [LARGE SCALE GENOMIC DNA]</scope>
    <source>
        <strain evidence="6 7">CCBAU 05684</strain>
    </source>
</reference>
<evidence type="ECO:0000313" key="6">
    <source>
        <dbReference type="EMBL" id="ASY61837.1"/>
    </source>
</evidence>
<dbReference type="STRING" id="716928.GCA_000261485_00783"/>
<keyword evidence="3" id="KW-0238">DNA-binding</keyword>
<dbReference type="InterPro" id="IPR036388">
    <property type="entry name" value="WH-like_DNA-bd_sf"/>
</dbReference>
<dbReference type="Pfam" id="PF00126">
    <property type="entry name" value="HTH_1"/>
    <property type="match status" value="1"/>
</dbReference>
<dbReference type="PANTHER" id="PTHR30579">
    <property type="entry name" value="TRANSCRIPTIONAL REGULATOR"/>
    <property type="match status" value="1"/>
</dbReference>
<keyword evidence="2" id="KW-0805">Transcription regulation</keyword>
<keyword evidence="7" id="KW-1185">Reference proteome</keyword>